<sequence>MTIRPAVIDDAGAISRIILQALRQTNAADYPPEVIAAVAANFSPAAVVARMETRQVLVAVAQAGVVGTASLDGGTVRSVFVHPGCHGRGIGAALMASIEQLALADGLSRLVVPSSVTAEGFYAKLGFMTLRDEYHGTERTIVMEKRLSPPA</sequence>
<comment type="caution">
    <text evidence="4">The sequence shown here is derived from an EMBL/GenBank/DDBJ whole genome shotgun (WGS) entry which is preliminary data.</text>
</comment>
<name>A0A162KVI9_9PROT</name>
<gene>
    <name evidence="4" type="ORF">AUP44_05970</name>
</gene>
<dbReference type="CDD" id="cd04301">
    <property type="entry name" value="NAT_SF"/>
    <property type="match status" value="1"/>
</dbReference>
<evidence type="ECO:0000313" key="4">
    <source>
        <dbReference type="EMBL" id="KYO52231.1"/>
    </source>
</evidence>
<evidence type="ECO:0000256" key="2">
    <source>
        <dbReference type="ARBA" id="ARBA00023315"/>
    </source>
</evidence>
<reference evidence="4 5" key="1">
    <citation type="submission" date="2015-12" db="EMBL/GenBank/DDBJ databases">
        <title>Genome sequence of Tistrella mobilis MCCC 1A02139.</title>
        <authorList>
            <person name="Lu L."/>
            <person name="Lai Q."/>
            <person name="Shao Z."/>
            <person name="Qian P."/>
        </authorList>
    </citation>
    <scope>NUCLEOTIDE SEQUENCE [LARGE SCALE GENOMIC DNA]</scope>
    <source>
        <strain evidence="4 5">MCCC 1A02139</strain>
    </source>
</reference>
<dbReference type="OrthoDB" id="9805924at2"/>
<dbReference type="SUPFAM" id="SSF55729">
    <property type="entry name" value="Acyl-CoA N-acyltransferases (Nat)"/>
    <property type="match status" value="1"/>
</dbReference>
<proteinExistence type="predicted"/>
<dbReference type="PANTHER" id="PTHR43877:SF1">
    <property type="entry name" value="ACETYLTRANSFERASE"/>
    <property type="match status" value="1"/>
</dbReference>
<dbReference type="InterPro" id="IPR050832">
    <property type="entry name" value="Bact_Acetyltransf"/>
</dbReference>
<organism evidence="4 5">
    <name type="scientific">Tistrella mobilis</name>
    <dbReference type="NCBI Taxonomy" id="171437"/>
    <lineage>
        <taxon>Bacteria</taxon>
        <taxon>Pseudomonadati</taxon>
        <taxon>Pseudomonadota</taxon>
        <taxon>Alphaproteobacteria</taxon>
        <taxon>Geminicoccales</taxon>
        <taxon>Geminicoccaceae</taxon>
        <taxon>Tistrella</taxon>
    </lineage>
</organism>
<dbReference type="Proteomes" id="UP000075787">
    <property type="component" value="Unassembled WGS sequence"/>
</dbReference>
<feature type="domain" description="N-acetyltransferase" evidence="3">
    <location>
        <begin position="1"/>
        <end position="148"/>
    </location>
</feature>
<dbReference type="AlphaFoldDB" id="A0A162KVI9"/>
<keyword evidence="2" id="KW-0012">Acyltransferase</keyword>
<dbReference type="Pfam" id="PF13673">
    <property type="entry name" value="Acetyltransf_10"/>
    <property type="match status" value="1"/>
</dbReference>
<dbReference type="PANTHER" id="PTHR43877">
    <property type="entry name" value="AMINOALKYLPHOSPHONATE N-ACETYLTRANSFERASE-RELATED-RELATED"/>
    <property type="match status" value="1"/>
</dbReference>
<dbReference type="PROSITE" id="PS51186">
    <property type="entry name" value="GNAT"/>
    <property type="match status" value="1"/>
</dbReference>
<dbReference type="InterPro" id="IPR016181">
    <property type="entry name" value="Acyl_CoA_acyltransferase"/>
</dbReference>
<protein>
    <submittedName>
        <fullName evidence="4">Acetyltransferase</fullName>
    </submittedName>
</protein>
<evidence type="ECO:0000313" key="5">
    <source>
        <dbReference type="Proteomes" id="UP000075787"/>
    </source>
</evidence>
<evidence type="ECO:0000256" key="1">
    <source>
        <dbReference type="ARBA" id="ARBA00022679"/>
    </source>
</evidence>
<dbReference type="Gene3D" id="3.40.630.30">
    <property type="match status" value="1"/>
</dbReference>
<keyword evidence="1 4" id="KW-0808">Transferase</keyword>
<evidence type="ECO:0000259" key="3">
    <source>
        <dbReference type="PROSITE" id="PS51186"/>
    </source>
</evidence>
<dbReference type="GO" id="GO:0016747">
    <property type="term" value="F:acyltransferase activity, transferring groups other than amino-acyl groups"/>
    <property type="evidence" value="ECO:0007669"/>
    <property type="project" value="InterPro"/>
</dbReference>
<dbReference type="InterPro" id="IPR000182">
    <property type="entry name" value="GNAT_dom"/>
</dbReference>
<accession>A0A162KVI9</accession>
<dbReference type="EMBL" id="LPZR01000159">
    <property type="protein sequence ID" value="KYO52231.1"/>
    <property type="molecule type" value="Genomic_DNA"/>
</dbReference>